<dbReference type="Gene3D" id="3.40.50.150">
    <property type="entry name" value="Vaccinia Virus protein VP39"/>
    <property type="match status" value="1"/>
</dbReference>
<name>A0ABQ8J3W5_DERPT</name>
<evidence type="ECO:0000256" key="10">
    <source>
        <dbReference type="SAM" id="MobiDB-lite"/>
    </source>
</evidence>
<evidence type="ECO:0000256" key="4">
    <source>
        <dbReference type="ARBA" id="ARBA00022552"/>
    </source>
</evidence>
<keyword evidence="5 9" id="KW-0489">Methyltransferase</keyword>
<organism evidence="11 12">
    <name type="scientific">Dermatophagoides pteronyssinus</name>
    <name type="common">European house dust mite</name>
    <dbReference type="NCBI Taxonomy" id="6956"/>
    <lineage>
        <taxon>Eukaryota</taxon>
        <taxon>Metazoa</taxon>
        <taxon>Ecdysozoa</taxon>
        <taxon>Arthropoda</taxon>
        <taxon>Chelicerata</taxon>
        <taxon>Arachnida</taxon>
        <taxon>Acari</taxon>
        <taxon>Acariformes</taxon>
        <taxon>Sarcoptiformes</taxon>
        <taxon>Astigmata</taxon>
        <taxon>Psoroptidia</taxon>
        <taxon>Analgoidea</taxon>
        <taxon>Pyroglyphidae</taxon>
        <taxon>Dermatophagoidinae</taxon>
        <taxon>Dermatophagoides</taxon>
    </lineage>
</organism>
<comment type="caution">
    <text evidence="11">The sequence shown here is derived from an EMBL/GenBank/DDBJ whole genome shotgun (WGS) entry which is preliminary data.</text>
</comment>
<dbReference type="InterPro" id="IPR042036">
    <property type="entry name" value="RRP8_N"/>
</dbReference>
<evidence type="ECO:0000256" key="2">
    <source>
        <dbReference type="ARBA" id="ARBA00006301"/>
    </source>
</evidence>
<feature type="compositionally biased region" description="Basic residues" evidence="10">
    <location>
        <begin position="31"/>
        <end position="40"/>
    </location>
</feature>
<comment type="similarity">
    <text evidence="2 9">Belongs to the methyltransferase superfamily. RRP8 family.</text>
</comment>
<proteinExistence type="inferred from homology"/>
<dbReference type="SUPFAM" id="SSF53335">
    <property type="entry name" value="S-adenosyl-L-methionine-dependent methyltransferases"/>
    <property type="match status" value="1"/>
</dbReference>
<sequence length="408" mass="48025">MMINRQKFYQPPPPPPPKNNNADDVDDDNGRRKKSKKHRQQSSSSSLVMNKINHKDKEEKDKNDDHNKMSNDNNNNEFQLELRKDVECFLRKHRSTNEQINDEYSGSDNDDDFLESVNPIKKPKNKSNDDDDHRHMEQQLEQRSQNLAKRARQTLSASMFRYLNEFLYTHCSFEARKSFDSNQFQKYHQAYDLIMQQWPLKPIEYIIDRLQERILKPDHRTVIADIGCGNQARIAEAFPNCTVYSYDLYSIDNLKIISADMCRLPLDDNQCDYVIYSLSLMPKNLSDVFCECNRILKLNTGYVMIVEVASRFADYGKKLQINSTKAKQQSMDNQKFAADFENFTNDLRQNFGLRLIEYNLLPPNNYFVYFLLNKIKTINVTRSATMIQLKPCVYRHRIGQQQTESTNE</sequence>
<comment type="function">
    <text evidence="9">Probable methyltransferase required to silence rDNA.</text>
</comment>
<keyword evidence="8 9" id="KW-0539">Nucleus</keyword>
<dbReference type="Gene3D" id="1.10.10.2150">
    <property type="entry name" value="Ribosomal RNA-processing protein 8, N-terminal domain"/>
    <property type="match status" value="1"/>
</dbReference>
<dbReference type="EC" id="2.1.1.-" evidence="9"/>
<dbReference type="Proteomes" id="UP000887458">
    <property type="component" value="Unassembled WGS sequence"/>
</dbReference>
<evidence type="ECO:0000313" key="12">
    <source>
        <dbReference type="Proteomes" id="UP000887458"/>
    </source>
</evidence>
<evidence type="ECO:0000313" key="11">
    <source>
        <dbReference type="EMBL" id="KAH9417245.1"/>
    </source>
</evidence>
<evidence type="ECO:0000256" key="9">
    <source>
        <dbReference type="RuleBase" id="RU365074"/>
    </source>
</evidence>
<reference evidence="11 12" key="1">
    <citation type="journal article" date="2018" name="J. Allergy Clin. Immunol.">
        <title>High-quality assembly of Dermatophagoides pteronyssinus genome and transcriptome reveals a wide range of novel allergens.</title>
        <authorList>
            <person name="Liu X.Y."/>
            <person name="Yang K.Y."/>
            <person name="Wang M.Q."/>
            <person name="Kwok J.S."/>
            <person name="Zeng X."/>
            <person name="Yang Z."/>
            <person name="Xiao X.J."/>
            <person name="Lau C.P."/>
            <person name="Li Y."/>
            <person name="Huang Z.M."/>
            <person name="Ba J.G."/>
            <person name="Yim A.K."/>
            <person name="Ouyang C.Y."/>
            <person name="Ngai S.M."/>
            <person name="Chan T.F."/>
            <person name="Leung E.L."/>
            <person name="Liu L."/>
            <person name="Liu Z.G."/>
            <person name="Tsui S.K."/>
        </authorList>
    </citation>
    <scope>NUCLEOTIDE SEQUENCE [LARGE SCALE GENOMIC DNA]</scope>
    <source>
        <strain evidence="11">Derp</strain>
    </source>
</reference>
<dbReference type="PANTHER" id="PTHR12787">
    <property type="entry name" value="RIBOSOMAL RNA-PROCESSING PROTEIN 8"/>
    <property type="match status" value="1"/>
</dbReference>
<dbReference type="PANTHER" id="PTHR12787:SF0">
    <property type="entry name" value="RIBOSOMAL RNA-PROCESSING PROTEIN 8"/>
    <property type="match status" value="1"/>
</dbReference>
<accession>A0ABQ8J3W5</accession>
<keyword evidence="4 9" id="KW-0698">rRNA processing</keyword>
<evidence type="ECO:0000256" key="6">
    <source>
        <dbReference type="ARBA" id="ARBA00022679"/>
    </source>
</evidence>
<dbReference type="InterPro" id="IPR029063">
    <property type="entry name" value="SAM-dependent_MTases_sf"/>
</dbReference>
<keyword evidence="7 9" id="KW-0949">S-adenosyl-L-methionine</keyword>
<keyword evidence="6 9" id="KW-0808">Transferase</keyword>
<feature type="compositionally biased region" description="Basic and acidic residues" evidence="10">
    <location>
        <begin position="53"/>
        <end position="69"/>
    </location>
</feature>
<evidence type="ECO:0000256" key="5">
    <source>
        <dbReference type="ARBA" id="ARBA00022603"/>
    </source>
</evidence>
<dbReference type="Pfam" id="PF05148">
    <property type="entry name" value="Methyltransf_8"/>
    <property type="match status" value="1"/>
</dbReference>
<evidence type="ECO:0000256" key="3">
    <source>
        <dbReference type="ARBA" id="ARBA00020203"/>
    </source>
</evidence>
<keyword evidence="12" id="KW-1185">Reference proteome</keyword>
<comment type="subcellular location">
    <subcellularLocation>
        <location evidence="1 9">Nucleus</location>
        <location evidence="1 9">Nucleolus</location>
    </subcellularLocation>
</comment>
<evidence type="ECO:0000256" key="1">
    <source>
        <dbReference type="ARBA" id="ARBA00004604"/>
    </source>
</evidence>
<evidence type="ECO:0000256" key="7">
    <source>
        <dbReference type="ARBA" id="ARBA00022691"/>
    </source>
</evidence>
<feature type="region of interest" description="Disordered" evidence="10">
    <location>
        <begin position="100"/>
        <end position="134"/>
    </location>
</feature>
<gene>
    <name evidence="11" type="primary">RRP8</name>
    <name evidence="11" type="ORF">DERP_007242</name>
</gene>
<dbReference type="InterPro" id="IPR007823">
    <property type="entry name" value="RRP8"/>
</dbReference>
<feature type="region of interest" description="Disordered" evidence="10">
    <location>
        <begin position="1"/>
        <end position="79"/>
    </location>
</feature>
<dbReference type="EMBL" id="NJHN03000077">
    <property type="protein sequence ID" value="KAH9417245.1"/>
    <property type="molecule type" value="Genomic_DNA"/>
</dbReference>
<reference evidence="11 12" key="2">
    <citation type="journal article" date="2022" name="Mol. Biol. Evol.">
        <title>Comparative Genomics Reveals Insights into the Divergent Evolution of Astigmatic Mites and Household Pest Adaptations.</title>
        <authorList>
            <person name="Xiong Q."/>
            <person name="Wan A.T."/>
            <person name="Liu X."/>
            <person name="Fung C.S."/>
            <person name="Xiao X."/>
            <person name="Malainual N."/>
            <person name="Hou J."/>
            <person name="Wang L."/>
            <person name="Wang M."/>
            <person name="Yang K.Y."/>
            <person name="Cui Y."/>
            <person name="Leung E.L."/>
            <person name="Nong W."/>
            <person name="Shin S.K."/>
            <person name="Au S.W."/>
            <person name="Jeong K.Y."/>
            <person name="Chew F.T."/>
            <person name="Hui J.H."/>
            <person name="Leung T.F."/>
            <person name="Tungtrongchitr A."/>
            <person name="Zhong N."/>
            <person name="Liu Z."/>
            <person name="Tsui S.K."/>
        </authorList>
    </citation>
    <scope>NUCLEOTIDE SEQUENCE [LARGE SCALE GENOMIC DNA]</scope>
    <source>
        <strain evidence="11">Derp</strain>
    </source>
</reference>
<protein>
    <recommendedName>
        <fullName evidence="3 9">Ribosomal RNA-processing protein 8</fullName>
        <ecNumber evidence="9">2.1.1.-</ecNumber>
    </recommendedName>
</protein>
<evidence type="ECO:0000256" key="8">
    <source>
        <dbReference type="ARBA" id="ARBA00023242"/>
    </source>
</evidence>